<dbReference type="Proteomes" id="UP001604336">
    <property type="component" value="Unassembled WGS sequence"/>
</dbReference>
<reference evidence="2" key="1">
    <citation type="submission" date="2024-07" db="EMBL/GenBank/DDBJ databases">
        <title>Two chromosome-level genome assemblies of Korean endemic species Abeliophyllum distichum and Forsythia ovata (Oleaceae).</title>
        <authorList>
            <person name="Jang H."/>
        </authorList>
    </citation>
    <scope>NUCLEOTIDE SEQUENCE [LARGE SCALE GENOMIC DNA]</scope>
</reference>
<gene>
    <name evidence="1" type="ORF">Adt_08792</name>
</gene>
<sequence>MKGLSESVGIDNFLELDRIQKSSSFGSSSSSPSMLNMPSIRVLLQMHHHQLIWVVLPLCHRGCNKSLLMYKIYHRWIRSMPRVTACRRRTLLRVTHPPAGNSPTTRWPPTTNRQSSFYLTFKEPMNCRNMNPSSLTTVDCMRWNEV</sequence>
<proteinExistence type="predicted"/>
<keyword evidence="2" id="KW-1185">Reference proteome</keyword>
<dbReference type="EMBL" id="JBFOLK010000003">
    <property type="protein sequence ID" value="KAL2523738.1"/>
    <property type="molecule type" value="Genomic_DNA"/>
</dbReference>
<name>A0ABD1UFC5_9LAMI</name>
<organism evidence="1 2">
    <name type="scientific">Abeliophyllum distichum</name>
    <dbReference type="NCBI Taxonomy" id="126358"/>
    <lineage>
        <taxon>Eukaryota</taxon>
        <taxon>Viridiplantae</taxon>
        <taxon>Streptophyta</taxon>
        <taxon>Embryophyta</taxon>
        <taxon>Tracheophyta</taxon>
        <taxon>Spermatophyta</taxon>
        <taxon>Magnoliopsida</taxon>
        <taxon>eudicotyledons</taxon>
        <taxon>Gunneridae</taxon>
        <taxon>Pentapetalae</taxon>
        <taxon>asterids</taxon>
        <taxon>lamiids</taxon>
        <taxon>Lamiales</taxon>
        <taxon>Oleaceae</taxon>
        <taxon>Forsythieae</taxon>
        <taxon>Abeliophyllum</taxon>
    </lineage>
</organism>
<accession>A0ABD1UFC5</accession>
<comment type="caution">
    <text evidence="1">The sequence shown here is derived from an EMBL/GenBank/DDBJ whole genome shotgun (WGS) entry which is preliminary data.</text>
</comment>
<evidence type="ECO:0000313" key="1">
    <source>
        <dbReference type="EMBL" id="KAL2523738.1"/>
    </source>
</evidence>
<protein>
    <submittedName>
        <fullName evidence="1">Uncharacterized protein</fullName>
    </submittedName>
</protein>
<dbReference type="AlphaFoldDB" id="A0ABD1UFC5"/>
<evidence type="ECO:0000313" key="2">
    <source>
        <dbReference type="Proteomes" id="UP001604336"/>
    </source>
</evidence>